<sequence>MPPGYVPHAWRRSLANHVTHPGIVCADKMNGQPSIPTWSSPEGLGLVPEAIPSGSVISREASNARGLR</sequence>
<dbReference type="AlphaFoldDB" id="A0A917PD21"/>
<reference evidence="1" key="2">
    <citation type="submission" date="2020-09" db="EMBL/GenBank/DDBJ databases">
        <authorList>
            <person name="Sun Q."/>
            <person name="Zhou Y."/>
        </authorList>
    </citation>
    <scope>NUCLEOTIDE SEQUENCE</scope>
    <source>
        <strain evidence="1">CGMCC 1.8984</strain>
    </source>
</reference>
<dbReference type="Proteomes" id="UP000636956">
    <property type="component" value="Unassembled WGS sequence"/>
</dbReference>
<keyword evidence="2" id="KW-1185">Reference proteome</keyword>
<organism evidence="1 2">
    <name type="scientific">Agromyces bauzanensis</name>
    <dbReference type="NCBI Taxonomy" id="1308924"/>
    <lineage>
        <taxon>Bacteria</taxon>
        <taxon>Bacillati</taxon>
        <taxon>Actinomycetota</taxon>
        <taxon>Actinomycetes</taxon>
        <taxon>Micrococcales</taxon>
        <taxon>Microbacteriaceae</taxon>
        <taxon>Agromyces</taxon>
    </lineage>
</organism>
<reference evidence="1" key="1">
    <citation type="journal article" date="2014" name="Int. J. Syst. Evol. Microbiol.">
        <title>Complete genome sequence of Corynebacterium casei LMG S-19264T (=DSM 44701T), isolated from a smear-ripened cheese.</title>
        <authorList>
            <consortium name="US DOE Joint Genome Institute (JGI-PGF)"/>
            <person name="Walter F."/>
            <person name="Albersmeier A."/>
            <person name="Kalinowski J."/>
            <person name="Ruckert C."/>
        </authorList>
    </citation>
    <scope>NUCLEOTIDE SEQUENCE</scope>
    <source>
        <strain evidence="1">CGMCC 1.8984</strain>
    </source>
</reference>
<evidence type="ECO:0000313" key="2">
    <source>
        <dbReference type="Proteomes" id="UP000636956"/>
    </source>
</evidence>
<gene>
    <name evidence="1" type="ORF">GCM10011372_06630</name>
</gene>
<proteinExistence type="predicted"/>
<protein>
    <submittedName>
        <fullName evidence="1">Uncharacterized protein</fullName>
    </submittedName>
</protein>
<comment type="caution">
    <text evidence="1">The sequence shown here is derived from an EMBL/GenBank/DDBJ whole genome shotgun (WGS) entry which is preliminary data.</text>
</comment>
<dbReference type="EMBL" id="BMMD01000002">
    <property type="protein sequence ID" value="GGJ71417.1"/>
    <property type="molecule type" value="Genomic_DNA"/>
</dbReference>
<name>A0A917PD21_9MICO</name>
<accession>A0A917PD21</accession>
<evidence type="ECO:0000313" key="1">
    <source>
        <dbReference type="EMBL" id="GGJ71417.1"/>
    </source>
</evidence>